<dbReference type="CDD" id="cd00093">
    <property type="entry name" value="HTH_XRE"/>
    <property type="match status" value="1"/>
</dbReference>
<name>A0A415NUA5_9FIRM</name>
<feature type="transmembrane region" description="Helical" evidence="2">
    <location>
        <begin position="114"/>
        <end position="131"/>
    </location>
</feature>
<keyword evidence="5" id="KW-1185">Reference proteome</keyword>
<dbReference type="Pfam" id="PF01381">
    <property type="entry name" value="HTH_3"/>
    <property type="match status" value="1"/>
</dbReference>
<keyword evidence="2" id="KW-0812">Transmembrane</keyword>
<dbReference type="OrthoDB" id="9801008at2"/>
<gene>
    <name evidence="4" type="ORF">DWZ83_10900</name>
</gene>
<keyword evidence="1" id="KW-0238">DNA-binding</keyword>
<dbReference type="AlphaFoldDB" id="A0A415NUA5"/>
<feature type="domain" description="HTH cro/C1-type" evidence="3">
    <location>
        <begin position="31"/>
        <end position="85"/>
    </location>
</feature>
<dbReference type="PANTHER" id="PTHR46558:SF4">
    <property type="entry name" value="DNA-BIDING PHAGE PROTEIN"/>
    <property type="match status" value="1"/>
</dbReference>
<dbReference type="EMBL" id="QRPK01000142">
    <property type="protein sequence ID" value="RHM04079.1"/>
    <property type="molecule type" value="Genomic_DNA"/>
</dbReference>
<evidence type="ECO:0000313" key="4">
    <source>
        <dbReference type="EMBL" id="RHM04079.1"/>
    </source>
</evidence>
<sequence>MFKRFLVDKLTLNLYNLFDERSEMMDLGNNIQIFRKKLRLSQEKLGEAVGVTRQTVSNWECNSTVPDAYQLIALAKALQVSLDTLVGNSVDSLLIEKVNNVETEVVKANNLLKISIYILVFVILLLLFVFISSN</sequence>
<keyword evidence="2" id="KW-0472">Membrane</keyword>
<accession>A0A415NUA5</accession>
<keyword evidence="2" id="KW-1133">Transmembrane helix</keyword>
<dbReference type="GO" id="GO:0003677">
    <property type="term" value="F:DNA binding"/>
    <property type="evidence" value="ECO:0007669"/>
    <property type="project" value="UniProtKB-KW"/>
</dbReference>
<dbReference type="PROSITE" id="PS50943">
    <property type="entry name" value="HTH_CROC1"/>
    <property type="match status" value="1"/>
</dbReference>
<dbReference type="Proteomes" id="UP000284868">
    <property type="component" value="Unassembled WGS sequence"/>
</dbReference>
<dbReference type="SUPFAM" id="SSF47413">
    <property type="entry name" value="lambda repressor-like DNA-binding domains"/>
    <property type="match status" value="1"/>
</dbReference>
<dbReference type="InterPro" id="IPR010982">
    <property type="entry name" value="Lambda_DNA-bd_dom_sf"/>
</dbReference>
<proteinExistence type="predicted"/>
<dbReference type="PANTHER" id="PTHR46558">
    <property type="entry name" value="TRACRIPTIONAL REGULATORY PROTEIN-RELATED-RELATED"/>
    <property type="match status" value="1"/>
</dbReference>
<dbReference type="Gene3D" id="1.10.260.40">
    <property type="entry name" value="lambda repressor-like DNA-binding domains"/>
    <property type="match status" value="1"/>
</dbReference>
<reference evidence="4 5" key="1">
    <citation type="submission" date="2018-08" db="EMBL/GenBank/DDBJ databases">
        <title>A genome reference for cultivated species of the human gut microbiota.</title>
        <authorList>
            <person name="Zou Y."/>
            <person name="Xue W."/>
            <person name="Luo G."/>
        </authorList>
    </citation>
    <scope>NUCLEOTIDE SEQUENCE [LARGE SCALE GENOMIC DNA]</scope>
    <source>
        <strain evidence="4 5">AF35-6BH</strain>
    </source>
</reference>
<organism evidence="4 5">
    <name type="scientific">Amedibacillus dolichus</name>
    <dbReference type="NCBI Taxonomy" id="31971"/>
    <lineage>
        <taxon>Bacteria</taxon>
        <taxon>Bacillati</taxon>
        <taxon>Bacillota</taxon>
        <taxon>Erysipelotrichia</taxon>
        <taxon>Erysipelotrichales</taxon>
        <taxon>Erysipelotrichaceae</taxon>
        <taxon>Amedibacillus</taxon>
    </lineage>
</organism>
<evidence type="ECO:0000256" key="2">
    <source>
        <dbReference type="SAM" id="Phobius"/>
    </source>
</evidence>
<evidence type="ECO:0000259" key="3">
    <source>
        <dbReference type="PROSITE" id="PS50943"/>
    </source>
</evidence>
<evidence type="ECO:0000256" key="1">
    <source>
        <dbReference type="ARBA" id="ARBA00023125"/>
    </source>
</evidence>
<dbReference type="InterPro" id="IPR001387">
    <property type="entry name" value="Cro/C1-type_HTH"/>
</dbReference>
<protein>
    <submittedName>
        <fullName evidence="4">XRE family transcriptional regulator</fullName>
    </submittedName>
</protein>
<dbReference type="SMART" id="SM00530">
    <property type="entry name" value="HTH_XRE"/>
    <property type="match status" value="1"/>
</dbReference>
<comment type="caution">
    <text evidence="4">The sequence shown here is derived from an EMBL/GenBank/DDBJ whole genome shotgun (WGS) entry which is preliminary data.</text>
</comment>
<evidence type="ECO:0000313" key="5">
    <source>
        <dbReference type="Proteomes" id="UP000284868"/>
    </source>
</evidence>